<evidence type="ECO:0000256" key="5">
    <source>
        <dbReference type="ARBA" id="ARBA00022528"/>
    </source>
</evidence>
<feature type="binding site" evidence="9">
    <location>
        <position position="45"/>
    </location>
    <ligand>
        <name>chlorophyll a</name>
        <dbReference type="ChEBI" id="CHEBI:58416"/>
        <label>1</label>
    </ligand>
</feature>
<dbReference type="OrthoDB" id="423598at2759"/>
<evidence type="ECO:0000256" key="1">
    <source>
        <dbReference type="ARBA" id="ARBA00004022"/>
    </source>
</evidence>
<dbReference type="GO" id="GO:0016020">
    <property type="term" value="C:membrane"/>
    <property type="evidence" value="ECO:0007669"/>
    <property type="project" value="InterPro"/>
</dbReference>
<evidence type="ECO:0000256" key="4">
    <source>
        <dbReference type="ARBA" id="ARBA00011623"/>
    </source>
</evidence>
<evidence type="ECO:0000256" key="3">
    <source>
        <dbReference type="ARBA" id="ARBA00005933"/>
    </source>
</evidence>
<feature type="binding site" evidence="9">
    <location>
        <position position="194"/>
    </location>
    <ligand>
        <name>chlorophyll a</name>
        <dbReference type="ChEBI" id="CHEBI:58416"/>
        <label>1</label>
    </ligand>
</feature>
<name>A0A835YYL0_9STRA</name>
<dbReference type="InterPro" id="IPR022796">
    <property type="entry name" value="Chloroa_b-bind"/>
</dbReference>
<dbReference type="GO" id="GO:0030076">
    <property type="term" value="C:light-harvesting complex"/>
    <property type="evidence" value="ECO:0007669"/>
    <property type="project" value="UniProtKB-KW"/>
</dbReference>
<comment type="subcellular location">
    <subcellularLocation>
        <location evidence="2">Plastid</location>
        <location evidence="2">Chloroplast</location>
    </subcellularLocation>
</comment>
<evidence type="ECO:0000313" key="11">
    <source>
        <dbReference type="Proteomes" id="UP000664859"/>
    </source>
</evidence>
<feature type="binding site" evidence="9">
    <location>
        <position position="48"/>
    </location>
    <ligand>
        <name>chlorophyll a</name>
        <dbReference type="ChEBI" id="CHEBI:58416"/>
        <label>1</label>
    </ligand>
</feature>
<evidence type="ECO:0000256" key="9">
    <source>
        <dbReference type="PIRSR" id="PIRSR601344-1"/>
    </source>
</evidence>
<keyword evidence="11" id="KW-1185">Reference proteome</keyword>
<dbReference type="Gene3D" id="1.10.3460.10">
    <property type="entry name" value="Chlorophyll a/b binding protein domain"/>
    <property type="match status" value="1"/>
</dbReference>
<comment type="caution">
    <text evidence="10">The sequence shown here is derived from an EMBL/GenBank/DDBJ whole genome shotgun (WGS) entry which is preliminary data.</text>
</comment>
<keyword evidence="7" id="KW-0934">Plastid</keyword>
<reference evidence="10" key="1">
    <citation type="submission" date="2021-02" db="EMBL/GenBank/DDBJ databases">
        <title>First Annotated Genome of the Yellow-green Alga Tribonema minus.</title>
        <authorList>
            <person name="Mahan K.M."/>
        </authorList>
    </citation>
    <scope>NUCLEOTIDE SEQUENCE</scope>
    <source>
        <strain evidence="10">UTEX B ZZ1240</strain>
    </source>
</reference>
<evidence type="ECO:0000313" key="10">
    <source>
        <dbReference type="EMBL" id="KAG5183796.1"/>
    </source>
</evidence>
<feature type="binding site" evidence="9">
    <location>
        <position position="211"/>
    </location>
    <ligand>
        <name>chlorophyll a</name>
        <dbReference type="ChEBI" id="CHEBI:58416"/>
        <label>1</label>
    </ligand>
</feature>
<comment type="function">
    <text evidence="1">The light-harvesting complex (LHC) functions as a light receptor, it captures and delivers excitation energy to photosystems with which it is closely associated. Energy is transferred from the carotenoid and chlorophyll C (or B) to chlorophyll A and the photosynthetic reaction centers where it is used to synthesize ATP and reducing power.</text>
</comment>
<dbReference type="PANTHER" id="PTHR21649">
    <property type="entry name" value="CHLOROPHYLL A/B BINDING PROTEIN"/>
    <property type="match status" value="1"/>
</dbReference>
<keyword evidence="9" id="KW-0157">Chromophore</keyword>
<dbReference type="AlphaFoldDB" id="A0A835YYL0"/>
<organism evidence="10 11">
    <name type="scientific">Tribonema minus</name>
    <dbReference type="NCBI Taxonomy" id="303371"/>
    <lineage>
        <taxon>Eukaryota</taxon>
        <taxon>Sar</taxon>
        <taxon>Stramenopiles</taxon>
        <taxon>Ochrophyta</taxon>
        <taxon>PX clade</taxon>
        <taxon>Xanthophyceae</taxon>
        <taxon>Tribonematales</taxon>
        <taxon>Tribonemataceae</taxon>
        <taxon>Tribonema</taxon>
    </lineage>
</organism>
<dbReference type="Pfam" id="PF00504">
    <property type="entry name" value="Chloroa_b-bind"/>
    <property type="match status" value="1"/>
</dbReference>
<evidence type="ECO:0000256" key="8">
    <source>
        <dbReference type="ARBA" id="ARBA00023243"/>
    </source>
</evidence>
<proteinExistence type="inferred from homology"/>
<comment type="subunit">
    <text evidence="4">The LHC complex of chromophytic algae is composed of fucoxanthin, chlorophyll A and C bound non-covalently by fucoxanthin chlorophyll proteins (FCPs). The ratio of pigments in this LHC is; fucoxanthin: chlorophyll C: chlorophyll A; (0.6-1): (0.1-0.3): (1).</text>
</comment>
<dbReference type="EMBL" id="JAFCMP010000190">
    <property type="protein sequence ID" value="KAG5183796.1"/>
    <property type="molecule type" value="Genomic_DNA"/>
</dbReference>
<protein>
    <submittedName>
        <fullName evidence="10">Chlorophyll a/b-binding protein domain-containing protein</fullName>
    </submittedName>
</protein>
<dbReference type="GO" id="GO:0016168">
    <property type="term" value="F:chlorophyll binding"/>
    <property type="evidence" value="ECO:0007669"/>
    <property type="project" value="UniProtKB-KW"/>
</dbReference>
<sequence length="232" mass="25041">MSQYDAGVEFAGGLIGADMEAGDFDPLKFSEGKTEQQLRWYREAEITHGRVAMLAALGWIVPDTKTTLGAATDSAVVKTLFGGSGSFDFAADALRNPVFAARAVGPQFFVELFVLAAAIEAYNRVLKADSTAEPGDLSLDPFGLTVPLSEEMIAASDWVGSEPKFRGERFGPDAIPSRVFGLMPSGIRKLKLSEIKHGRLAMLSILGLFLQEVVSGESFMLQMQGYGFNAFR</sequence>
<evidence type="ECO:0000256" key="7">
    <source>
        <dbReference type="ARBA" id="ARBA00022640"/>
    </source>
</evidence>
<keyword evidence="8" id="KW-0437">Light-harvesting polypeptide</keyword>
<evidence type="ECO:0000256" key="6">
    <source>
        <dbReference type="ARBA" id="ARBA00022531"/>
    </source>
</evidence>
<gene>
    <name evidence="10" type="ORF">JKP88DRAFT_185862</name>
</gene>
<dbReference type="Proteomes" id="UP000664859">
    <property type="component" value="Unassembled WGS sequence"/>
</dbReference>
<feature type="binding site" evidence="9">
    <location>
        <position position="30"/>
    </location>
    <ligand>
        <name>chlorophyll a</name>
        <dbReference type="ChEBI" id="CHEBI:58416"/>
        <label>1</label>
    </ligand>
</feature>
<comment type="similarity">
    <text evidence="3">Belongs to the fucoxanthin chlorophyll protein family.</text>
</comment>
<accession>A0A835YYL0</accession>
<keyword evidence="9" id="KW-0148">Chlorophyll</keyword>
<feature type="binding site" evidence="9">
    <location>
        <position position="199"/>
    </location>
    <ligand>
        <name>chlorophyll a</name>
        <dbReference type="ChEBI" id="CHEBI:58416"/>
        <label>1</label>
    </ligand>
</feature>
<evidence type="ECO:0000256" key="2">
    <source>
        <dbReference type="ARBA" id="ARBA00004229"/>
    </source>
</evidence>
<dbReference type="InterPro" id="IPR001344">
    <property type="entry name" value="Chloro_AB-bd_pln"/>
</dbReference>
<dbReference type="SUPFAM" id="SSF103511">
    <property type="entry name" value="Chlorophyll a-b binding protein"/>
    <property type="match status" value="1"/>
</dbReference>
<keyword evidence="5" id="KW-0150">Chloroplast</keyword>
<feature type="binding site" description="axial binding residue" evidence="9">
    <location>
        <position position="50"/>
    </location>
    <ligand>
        <name>chlorophyll b</name>
        <dbReference type="ChEBI" id="CHEBI:61721"/>
        <label>1</label>
    </ligand>
    <ligandPart>
        <name>Mg</name>
        <dbReference type="ChEBI" id="CHEBI:25107"/>
    </ligandPart>
</feature>
<dbReference type="GO" id="GO:0009507">
    <property type="term" value="C:chloroplast"/>
    <property type="evidence" value="ECO:0007669"/>
    <property type="project" value="UniProtKB-SubCell"/>
</dbReference>
<dbReference type="GO" id="GO:0009765">
    <property type="term" value="P:photosynthesis, light harvesting"/>
    <property type="evidence" value="ECO:0007669"/>
    <property type="project" value="InterPro"/>
</dbReference>
<keyword evidence="6" id="KW-0602">Photosynthesis</keyword>